<dbReference type="STRING" id="1850252.LPB136_05405"/>
<evidence type="ECO:0000313" key="1">
    <source>
        <dbReference type="EMBL" id="APG66424.1"/>
    </source>
</evidence>
<dbReference type="Pfam" id="PF20391">
    <property type="entry name" value="DUF6686"/>
    <property type="match status" value="1"/>
</dbReference>
<dbReference type="Proteomes" id="UP000181898">
    <property type="component" value="Chromosome"/>
</dbReference>
<protein>
    <submittedName>
        <fullName evidence="1">Uncharacterized protein</fullName>
    </submittedName>
</protein>
<proteinExistence type="predicted"/>
<accession>A0A1L3JMV7</accession>
<evidence type="ECO:0000313" key="2">
    <source>
        <dbReference type="Proteomes" id="UP000181898"/>
    </source>
</evidence>
<dbReference type="KEGG" id="ten:LPB136_05405"/>
<reference evidence="1 2" key="1">
    <citation type="submission" date="2016-11" db="EMBL/GenBank/DDBJ databases">
        <title>Tenacibaculum sp. LPB0136, isolated from marine environment.</title>
        <authorList>
            <person name="Kim E."/>
            <person name="Yi H."/>
        </authorList>
    </citation>
    <scope>NUCLEOTIDE SEQUENCE [LARGE SCALE GENOMIC DNA]</scope>
    <source>
        <strain evidence="1 2">LPB0136</strain>
    </source>
</reference>
<sequence length="90" mass="10811">MFNNIFFQFNKEQLNMFKEYISKLDTDYWLEHGANNTQKRKIPVTTFHQNLILVFTNQEIEELKILLDINKAKTTRIISITDIDYNLILN</sequence>
<name>A0A1L3JMV7_9FLAO</name>
<dbReference type="AlphaFoldDB" id="A0A1L3JMV7"/>
<dbReference type="EMBL" id="CP018155">
    <property type="protein sequence ID" value="APG66424.1"/>
    <property type="molecule type" value="Genomic_DNA"/>
</dbReference>
<dbReference type="OrthoDB" id="1145224at2"/>
<keyword evidence="2" id="KW-1185">Reference proteome</keyword>
<dbReference type="InterPro" id="IPR046508">
    <property type="entry name" value="DUF6686"/>
</dbReference>
<gene>
    <name evidence="1" type="ORF">LPB136_05405</name>
</gene>
<organism evidence="1 2">
    <name type="scientific">Tenacibaculum todarodis</name>
    <dbReference type="NCBI Taxonomy" id="1850252"/>
    <lineage>
        <taxon>Bacteria</taxon>
        <taxon>Pseudomonadati</taxon>
        <taxon>Bacteroidota</taxon>
        <taxon>Flavobacteriia</taxon>
        <taxon>Flavobacteriales</taxon>
        <taxon>Flavobacteriaceae</taxon>
        <taxon>Tenacibaculum</taxon>
    </lineage>
</organism>